<keyword evidence="2" id="KW-1185">Reference proteome</keyword>
<reference evidence="1 2" key="1">
    <citation type="submission" date="2019-07" db="EMBL/GenBank/DDBJ databases">
        <title>Tomitella cavernea sp. nov., an actinomycete isolated from soil.</title>
        <authorList>
            <person name="Cheng J."/>
        </authorList>
    </citation>
    <scope>NUCLEOTIDE SEQUENCE [LARGE SCALE GENOMIC DNA]</scope>
    <source>
        <strain evidence="1 2">HY188</strain>
    </source>
</reference>
<dbReference type="AlphaFoldDB" id="A0A516X4R3"/>
<dbReference type="RefSeq" id="WP_143909230.1">
    <property type="nucleotide sequence ID" value="NZ_CP041765.1"/>
</dbReference>
<proteinExistence type="predicted"/>
<dbReference type="Proteomes" id="UP000317344">
    <property type="component" value="Chromosome"/>
</dbReference>
<dbReference type="KEGG" id="toy:FO059_12535"/>
<sequence length="157" mass="16826">MAYAPQQWRNGIEGGTPTSAKRFNHIETGIADVDDAISDLEAAVTYLSDTKAPQDRKITASTGLTGGGNLTADRTIAADFGTSSGTVCEGNDSRLADQRTPNDRSVSHTKLTTDLRGDVESALRSDDARILRIMEPADYDALGANTDPNTIYLVYED</sequence>
<gene>
    <name evidence="1" type="ORF">FO059_12535</name>
</gene>
<name>A0A516X4R3_9ACTN</name>
<accession>A0A516X4R3</accession>
<evidence type="ECO:0000313" key="2">
    <source>
        <dbReference type="Proteomes" id="UP000317344"/>
    </source>
</evidence>
<organism evidence="1 2">
    <name type="scientific">Tomitella fengzijianii</name>
    <dbReference type="NCBI Taxonomy" id="2597660"/>
    <lineage>
        <taxon>Bacteria</taxon>
        <taxon>Bacillati</taxon>
        <taxon>Actinomycetota</taxon>
        <taxon>Actinomycetes</taxon>
        <taxon>Mycobacteriales</taxon>
        <taxon>Tomitella</taxon>
    </lineage>
</organism>
<dbReference type="EMBL" id="CP041765">
    <property type="protein sequence ID" value="QDQ97993.1"/>
    <property type="molecule type" value="Genomic_DNA"/>
</dbReference>
<protein>
    <submittedName>
        <fullName evidence="1">Uncharacterized protein</fullName>
    </submittedName>
</protein>
<evidence type="ECO:0000313" key="1">
    <source>
        <dbReference type="EMBL" id="QDQ97993.1"/>
    </source>
</evidence>
<reference evidence="1 2" key="2">
    <citation type="submission" date="2019-07" db="EMBL/GenBank/DDBJ databases">
        <authorList>
            <person name="Huang Y."/>
        </authorList>
    </citation>
    <scope>NUCLEOTIDE SEQUENCE [LARGE SCALE GENOMIC DNA]</scope>
    <source>
        <strain evidence="1 2">HY188</strain>
    </source>
</reference>
<dbReference type="OrthoDB" id="4428216at2"/>